<comment type="caution">
    <text evidence="1">The sequence shown here is derived from an EMBL/GenBank/DDBJ whole genome shotgun (WGS) entry which is preliminary data.</text>
</comment>
<proteinExistence type="predicted"/>
<name>A0ABV6GB84_9BACI</name>
<dbReference type="RefSeq" id="WP_378931274.1">
    <property type="nucleotide sequence ID" value="NZ_JBHLVO010000003.1"/>
</dbReference>
<keyword evidence="2" id="KW-1185">Reference proteome</keyword>
<dbReference type="Gene3D" id="1.20.1260.10">
    <property type="match status" value="2"/>
</dbReference>
<evidence type="ECO:0000313" key="2">
    <source>
        <dbReference type="Proteomes" id="UP001589854"/>
    </source>
</evidence>
<gene>
    <name evidence="1" type="ORF">ACFFIX_05175</name>
</gene>
<dbReference type="InterPro" id="IPR012347">
    <property type="entry name" value="Ferritin-like"/>
</dbReference>
<organism evidence="1 2">
    <name type="scientific">Metabacillus herbersteinensis</name>
    <dbReference type="NCBI Taxonomy" id="283816"/>
    <lineage>
        <taxon>Bacteria</taxon>
        <taxon>Bacillati</taxon>
        <taxon>Bacillota</taxon>
        <taxon>Bacilli</taxon>
        <taxon>Bacillales</taxon>
        <taxon>Bacillaceae</taxon>
        <taxon>Metabacillus</taxon>
    </lineage>
</organism>
<reference evidence="1 2" key="1">
    <citation type="submission" date="2024-09" db="EMBL/GenBank/DDBJ databases">
        <authorList>
            <person name="Sun Q."/>
            <person name="Mori K."/>
        </authorList>
    </citation>
    <scope>NUCLEOTIDE SEQUENCE [LARGE SCALE GENOMIC DNA]</scope>
    <source>
        <strain evidence="1 2">CCM 7228</strain>
    </source>
</reference>
<evidence type="ECO:0000313" key="1">
    <source>
        <dbReference type="EMBL" id="MFC0270839.1"/>
    </source>
</evidence>
<dbReference type="InterPro" id="IPR021617">
    <property type="entry name" value="DUF3231"/>
</dbReference>
<sequence length="329" mass="37651">MENYDIKLSSTEIASLWSTYIFDSASICFFKHFLQHLKDEEVVSIVNEALKLSQTNMNYIENIFAKEQFPIPQGFSDGDVNLSAPALFDDLYALSFVYGMSRIGLFNYGIFTSNVARDDVLELFSQILVSTNGLYKTAVRCMLSKGIYDRPPKIPYPNKVEFVEKQSFLTGWFGERRPINSLELTEIFFNIERNYFGVLLLYGLIQVVEDKEVKEYLKRGKDLANKQIEYLNNLLKEEDLLGTVPVEMEVTDSKVSPFTEKLIMFLITSLNATSFTYFGHALSVTMRRDLAANYSKLLTEVMAYSEDGVNIMIDRGWMEKPPGAIERKG</sequence>
<dbReference type="Proteomes" id="UP001589854">
    <property type="component" value="Unassembled WGS sequence"/>
</dbReference>
<accession>A0ABV6GB84</accession>
<protein>
    <submittedName>
        <fullName evidence="1">DUF3231 family protein</fullName>
    </submittedName>
</protein>
<dbReference type="Pfam" id="PF11553">
    <property type="entry name" value="DUF3231"/>
    <property type="match status" value="2"/>
</dbReference>
<dbReference type="EMBL" id="JBHLVO010000003">
    <property type="protein sequence ID" value="MFC0270839.1"/>
    <property type="molecule type" value="Genomic_DNA"/>
</dbReference>